<dbReference type="AlphaFoldDB" id="A0A1D6GRZ1"/>
<accession>A0A1D6GRZ1</accession>
<feature type="compositionally biased region" description="Basic and acidic residues" evidence="1">
    <location>
        <begin position="61"/>
        <end position="71"/>
    </location>
</feature>
<protein>
    <submittedName>
        <fullName evidence="2">Uncharacterized protein</fullName>
    </submittedName>
</protein>
<name>A0A1D6GRZ1_MAIZE</name>
<dbReference type="InParanoid" id="A0A1D6GRZ1"/>
<feature type="compositionally biased region" description="Basic residues" evidence="1">
    <location>
        <begin position="38"/>
        <end position="51"/>
    </location>
</feature>
<gene>
    <name evidence="2" type="ORF">ZEAMMB73_Zm00001d014311</name>
</gene>
<sequence length="276" mass="29652">MVTPVDASEKAIVIPTPLSDSDPPDGDGDSSFPGSPPRRSKHSAGGRRSVHSRLGPQLPSRRMEGGQREAGEPSLKMHSSVESALGTASNPCMHKNCLLGGSSLELLAGATEQTAGLVSKETIMLDSLRDGRLEETQSEDGQLEQDSLWDDRLEETHSEDGQLEQVALLSPQQSAGPLKSNGPMQQEEGTLGPVTHSDVGPLGQVTLISPQHSVGPLETDRPVSPQCQSCRMHPNVYGTSLKVYSRRRQRVSVGQVDAQDVSPSKQQFFEMVSKKI</sequence>
<organism evidence="2">
    <name type="scientific">Zea mays</name>
    <name type="common">Maize</name>
    <dbReference type="NCBI Taxonomy" id="4577"/>
    <lineage>
        <taxon>Eukaryota</taxon>
        <taxon>Viridiplantae</taxon>
        <taxon>Streptophyta</taxon>
        <taxon>Embryophyta</taxon>
        <taxon>Tracheophyta</taxon>
        <taxon>Spermatophyta</taxon>
        <taxon>Magnoliopsida</taxon>
        <taxon>Liliopsida</taxon>
        <taxon>Poales</taxon>
        <taxon>Poaceae</taxon>
        <taxon>PACMAD clade</taxon>
        <taxon>Panicoideae</taxon>
        <taxon>Andropogonodae</taxon>
        <taxon>Andropogoneae</taxon>
        <taxon>Tripsacinae</taxon>
        <taxon>Zea</taxon>
    </lineage>
</organism>
<evidence type="ECO:0000256" key="1">
    <source>
        <dbReference type="SAM" id="MobiDB-lite"/>
    </source>
</evidence>
<proteinExistence type="predicted"/>
<feature type="compositionally biased region" description="Polar residues" evidence="1">
    <location>
        <begin position="80"/>
        <end position="90"/>
    </location>
</feature>
<feature type="non-terminal residue" evidence="2">
    <location>
        <position position="276"/>
    </location>
</feature>
<reference evidence="2" key="1">
    <citation type="submission" date="2015-12" db="EMBL/GenBank/DDBJ databases">
        <title>Update maize B73 reference genome by single molecule sequencing technologies.</title>
        <authorList>
            <consortium name="Maize Genome Sequencing Project"/>
            <person name="Ware D."/>
        </authorList>
    </citation>
    <scope>NUCLEOTIDE SEQUENCE</scope>
    <source>
        <tissue evidence="2">Seedling</tissue>
    </source>
</reference>
<evidence type="ECO:0000313" key="2">
    <source>
        <dbReference type="EMBL" id="AQK65834.1"/>
    </source>
</evidence>
<dbReference type="EMBL" id="CM000781">
    <property type="protein sequence ID" value="AQK65834.1"/>
    <property type="molecule type" value="Genomic_DNA"/>
</dbReference>
<feature type="compositionally biased region" description="Basic and acidic residues" evidence="1">
    <location>
        <begin position="149"/>
        <end position="160"/>
    </location>
</feature>
<feature type="region of interest" description="Disordered" evidence="1">
    <location>
        <begin position="129"/>
        <end position="232"/>
    </location>
</feature>
<dbReference type="PaxDb" id="4577-GRMZM2G380291_P01"/>
<feature type="region of interest" description="Disordered" evidence="1">
    <location>
        <begin position="1"/>
        <end position="93"/>
    </location>
</feature>